<dbReference type="SUPFAM" id="SSF46785">
    <property type="entry name" value="Winged helix' DNA-binding domain"/>
    <property type="match status" value="1"/>
</dbReference>
<dbReference type="OrthoDB" id="1357022at2759"/>
<evidence type="ECO:0000256" key="1">
    <source>
        <dbReference type="ARBA" id="ARBA00022614"/>
    </source>
</evidence>
<dbReference type="PANTHER" id="PTHR11017:SF570">
    <property type="entry name" value="DISEASE RESISTANCE PROTEIN (TIR-NBS CLASS)-RELATED"/>
    <property type="match status" value="1"/>
</dbReference>
<dbReference type="KEGG" id="jre:118345148"/>
<dbReference type="FunCoup" id="A0A6P9E5K9">
    <property type="interactions" value="257"/>
</dbReference>
<dbReference type="Pfam" id="PF01582">
    <property type="entry name" value="TIR"/>
    <property type="match status" value="1"/>
</dbReference>
<dbReference type="GeneID" id="118345148"/>
<accession>A0A6P9E5K9</accession>
<evidence type="ECO:0000256" key="3">
    <source>
        <dbReference type="ARBA" id="ARBA00022821"/>
    </source>
</evidence>
<dbReference type="Pfam" id="PF00931">
    <property type="entry name" value="NB-ARC"/>
    <property type="match status" value="1"/>
</dbReference>
<dbReference type="GO" id="GO:0007165">
    <property type="term" value="P:signal transduction"/>
    <property type="evidence" value="ECO:0007669"/>
    <property type="project" value="InterPro"/>
</dbReference>
<evidence type="ECO:0000256" key="2">
    <source>
        <dbReference type="ARBA" id="ARBA00022737"/>
    </source>
</evidence>
<name>A0A6P9E5K9_JUGRE</name>
<dbReference type="AlphaFoldDB" id="A0A6P9E5K9"/>
<sequence length="857" mass="98764">MSTSSMAFQLGASSSLSFSSSSIRRWTHDVFLSFRGEDVRQNFISHLYHALHQRGINTYIDNNLERGEEISSELSKAIEGSIISIIVLSKNYAESRWCLDELLKILECKEMVKQIILPLFYDVDPSEVQHQKGSFGEAFAKLRYKLKDEVKVTKWEAALEKVANLSGLELGDRNESEFIQDIIKWVDSIMVNRTFLKVAKHPVGIESRVRDIFQHLNMGRNDIICMIGIFGTGGIGKTTISKEVYNKISYQFEGSCFLKNIRETSKVGGLIQLQKTLLYETLGISLEFHDTEKGINVIRHRLCFKRVLLILDDVDDLVQLETLAGARDWFGSGSRIIITTRDQHLLNISKVDSKYEVKRLDHNEDLELFSWHAFEEDKPIEDYVELSKQVMQYAEGLPLVLTVLGSDLRGQNINYWRSTLDKYKRIPSKNIQKVLCISYDGLDDNEKEIFLDIAFFYNGQYLDHVVKILDSCGFSPENGIKRLIDKCLITITTYNTLWMHDLLQDMGREIVRKESPKEPGARSRLWFHEDIRHVLEENTGTNNVEGIKVVLPEGHNHDDMIRLSPKAFAKMKRLRYFISRGACFSGGVLSYLSNELRVLDWSNCHLPSLPSNFHGEKLVVFKMNEGRIKEINCWKFKNLTVMKFSKCKFLSNILGVSSCSNLERLDIEMCENLVEVHDFVGFLDKLVSLNLYRCLNLKSFPRHLKLRSLRNLELWHCSKLQNFPQIECRMEILSYIQLEGTPIKEWPSSIGYLTPALNLLSLYLDQCIHQLQNQKELCLSDYSIMLKEDERYSSINVCFTAIEHLSIEGIKDLLCLPISIPHLQVLKDLSLLIHTNLAGYLIRLKMLHLTNILTAFN</sequence>
<dbReference type="InterPro" id="IPR027417">
    <property type="entry name" value="P-loop_NTPase"/>
</dbReference>
<keyword evidence="4" id="KW-0520">NAD</keyword>
<evidence type="ECO:0000313" key="6">
    <source>
        <dbReference type="Proteomes" id="UP000235220"/>
    </source>
</evidence>
<keyword evidence="2" id="KW-0677">Repeat</keyword>
<keyword evidence="3" id="KW-0611">Plant defense</keyword>
<dbReference type="SUPFAM" id="SSF52540">
    <property type="entry name" value="P-loop containing nucleoside triphosphate hydrolases"/>
    <property type="match status" value="1"/>
</dbReference>
<dbReference type="Gene3D" id="3.80.10.10">
    <property type="entry name" value="Ribonuclease Inhibitor"/>
    <property type="match status" value="2"/>
</dbReference>
<gene>
    <name evidence="7" type="primary">LOC118345148</name>
</gene>
<dbReference type="Gene3D" id="1.10.8.430">
    <property type="entry name" value="Helical domain of apoptotic protease-activating factors"/>
    <property type="match status" value="1"/>
</dbReference>
<dbReference type="Gene3D" id="3.40.50.300">
    <property type="entry name" value="P-loop containing nucleotide triphosphate hydrolases"/>
    <property type="match status" value="1"/>
</dbReference>
<dbReference type="InterPro" id="IPR032675">
    <property type="entry name" value="LRR_dom_sf"/>
</dbReference>
<keyword evidence="6" id="KW-1185">Reference proteome</keyword>
<protein>
    <submittedName>
        <fullName evidence="7">Disease resistance protein RUN1-like</fullName>
    </submittedName>
</protein>
<dbReference type="Pfam" id="PF23282">
    <property type="entry name" value="WHD_ROQ1"/>
    <property type="match status" value="1"/>
</dbReference>
<dbReference type="InterPro" id="IPR036390">
    <property type="entry name" value="WH_DNA-bd_sf"/>
</dbReference>
<dbReference type="SUPFAM" id="SSF52200">
    <property type="entry name" value="Toll/Interleukin receptor TIR domain"/>
    <property type="match status" value="1"/>
</dbReference>
<dbReference type="InterPro" id="IPR002182">
    <property type="entry name" value="NB-ARC"/>
</dbReference>
<evidence type="ECO:0000256" key="4">
    <source>
        <dbReference type="ARBA" id="ARBA00023027"/>
    </source>
</evidence>
<dbReference type="GO" id="GO:0043531">
    <property type="term" value="F:ADP binding"/>
    <property type="evidence" value="ECO:0007669"/>
    <property type="project" value="InterPro"/>
</dbReference>
<dbReference type="SUPFAM" id="SSF52058">
    <property type="entry name" value="L domain-like"/>
    <property type="match status" value="1"/>
</dbReference>
<dbReference type="PRINTS" id="PR00364">
    <property type="entry name" value="DISEASERSIST"/>
</dbReference>
<dbReference type="InterPro" id="IPR058192">
    <property type="entry name" value="WHD_ROQ1-like"/>
</dbReference>
<dbReference type="RefSeq" id="XP_035542814.1">
    <property type="nucleotide sequence ID" value="XM_035686921.1"/>
</dbReference>
<dbReference type="InterPro" id="IPR035897">
    <property type="entry name" value="Toll_tir_struct_dom_sf"/>
</dbReference>
<evidence type="ECO:0000259" key="5">
    <source>
        <dbReference type="PROSITE" id="PS50104"/>
    </source>
</evidence>
<dbReference type="InterPro" id="IPR044974">
    <property type="entry name" value="Disease_R_plants"/>
</dbReference>
<dbReference type="InParanoid" id="A0A6P9E5K9"/>
<dbReference type="PANTHER" id="PTHR11017">
    <property type="entry name" value="LEUCINE-RICH REPEAT-CONTAINING PROTEIN"/>
    <property type="match status" value="1"/>
</dbReference>
<keyword evidence="1" id="KW-0433">Leucine-rich repeat</keyword>
<dbReference type="PROSITE" id="PS50104">
    <property type="entry name" value="TIR"/>
    <property type="match status" value="1"/>
</dbReference>
<feature type="domain" description="TIR" evidence="5">
    <location>
        <begin position="26"/>
        <end position="190"/>
    </location>
</feature>
<dbReference type="InterPro" id="IPR000157">
    <property type="entry name" value="TIR_dom"/>
</dbReference>
<organism evidence="6 7">
    <name type="scientific">Juglans regia</name>
    <name type="common">English walnut</name>
    <dbReference type="NCBI Taxonomy" id="51240"/>
    <lineage>
        <taxon>Eukaryota</taxon>
        <taxon>Viridiplantae</taxon>
        <taxon>Streptophyta</taxon>
        <taxon>Embryophyta</taxon>
        <taxon>Tracheophyta</taxon>
        <taxon>Spermatophyta</taxon>
        <taxon>Magnoliopsida</taxon>
        <taxon>eudicotyledons</taxon>
        <taxon>Gunneridae</taxon>
        <taxon>Pentapetalae</taxon>
        <taxon>rosids</taxon>
        <taxon>fabids</taxon>
        <taxon>Fagales</taxon>
        <taxon>Juglandaceae</taxon>
        <taxon>Juglans</taxon>
    </lineage>
</organism>
<evidence type="ECO:0000313" key="7">
    <source>
        <dbReference type="RefSeq" id="XP_035542814.1"/>
    </source>
</evidence>
<dbReference type="Gene3D" id="3.40.50.10140">
    <property type="entry name" value="Toll/interleukin-1 receptor homology (TIR) domain"/>
    <property type="match status" value="1"/>
</dbReference>
<proteinExistence type="predicted"/>
<dbReference type="Proteomes" id="UP000235220">
    <property type="component" value="Unplaced"/>
</dbReference>
<dbReference type="InterPro" id="IPR042197">
    <property type="entry name" value="Apaf_helical"/>
</dbReference>
<reference evidence="7" key="1">
    <citation type="submission" date="2025-08" db="UniProtKB">
        <authorList>
            <consortium name="RefSeq"/>
        </authorList>
    </citation>
    <scope>IDENTIFICATION</scope>
    <source>
        <tissue evidence="7">Leaves</tissue>
    </source>
</reference>
<dbReference type="GO" id="GO:0006952">
    <property type="term" value="P:defense response"/>
    <property type="evidence" value="ECO:0007669"/>
    <property type="project" value="UniProtKB-KW"/>
</dbReference>
<dbReference type="SMART" id="SM00255">
    <property type="entry name" value="TIR"/>
    <property type="match status" value="1"/>
</dbReference>
<dbReference type="FunFam" id="3.40.50.10140:FF:000007">
    <property type="entry name" value="Disease resistance protein (TIR-NBS-LRR class)"/>
    <property type="match status" value="1"/>
</dbReference>